<dbReference type="InterPro" id="IPR046111">
    <property type="entry name" value="DUF6048"/>
</dbReference>
<dbReference type="Proteomes" id="UP001597438">
    <property type="component" value="Unassembled WGS sequence"/>
</dbReference>
<evidence type="ECO:0000313" key="2">
    <source>
        <dbReference type="EMBL" id="MFD2833783.1"/>
    </source>
</evidence>
<gene>
    <name evidence="2" type="ORF">ACFSYS_10820</name>
</gene>
<reference evidence="3" key="1">
    <citation type="journal article" date="2019" name="Int. J. Syst. Evol. Microbiol.">
        <title>The Global Catalogue of Microorganisms (GCM) 10K type strain sequencing project: providing services to taxonomists for standard genome sequencing and annotation.</title>
        <authorList>
            <consortium name="The Broad Institute Genomics Platform"/>
            <consortium name="The Broad Institute Genome Sequencing Center for Infectious Disease"/>
            <person name="Wu L."/>
            <person name="Ma J."/>
        </authorList>
    </citation>
    <scope>NUCLEOTIDE SEQUENCE [LARGE SCALE GENOMIC DNA]</scope>
    <source>
        <strain evidence="3">KCTC 52925</strain>
    </source>
</reference>
<protein>
    <submittedName>
        <fullName evidence="2">DUF6048 family protein</fullName>
    </submittedName>
</protein>
<evidence type="ECO:0000256" key="1">
    <source>
        <dbReference type="SAM" id="SignalP"/>
    </source>
</evidence>
<comment type="caution">
    <text evidence="2">The sequence shown here is derived from an EMBL/GenBank/DDBJ whole genome shotgun (WGS) entry which is preliminary data.</text>
</comment>
<keyword evidence="1" id="KW-0732">Signal</keyword>
<dbReference type="EMBL" id="JBHUOJ010000024">
    <property type="protein sequence ID" value="MFD2833783.1"/>
    <property type="molecule type" value="Genomic_DNA"/>
</dbReference>
<evidence type="ECO:0000313" key="3">
    <source>
        <dbReference type="Proteomes" id="UP001597438"/>
    </source>
</evidence>
<accession>A0ABW5X6C2</accession>
<feature type="chain" id="PRO_5046991696" evidence="1">
    <location>
        <begin position="26"/>
        <end position="233"/>
    </location>
</feature>
<organism evidence="2 3">
    <name type="scientific">Christiangramia antarctica</name>
    <dbReference type="NCBI Taxonomy" id="2058158"/>
    <lineage>
        <taxon>Bacteria</taxon>
        <taxon>Pseudomonadati</taxon>
        <taxon>Bacteroidota</taxon>
        <taxon>Flavobacteriia</taxon>
        <taxon>Flavobacteriales</taxon>
        <taxon>Flavobacteriaceae</taxon>
        <taxon>Christiangramia</taxon>
    </lineage>
</organism>
<sequence length="233" mass="26489">MYRYFFSLFLFISVIGSGFSQTAQVADTTNYKEKFGLRVGIDLSKPLRTILEDDYSGIELLGDYRIYKDYYLAAELGNEKITFDSENILTTTSGSYIKLGGDYNAYDNWENMQNSIFVGVRYGFATFSQTLEGYRIYSRSSYFGPDYRTDAVEEKGLTANWLEVIAGIKVELFNNFFLSANVQLKRLIGESTPRNFDNLAIPGFGRTYDAGQFGAGYSYAISYLVPIFKKDKD</sequence>
<dbReference type="Pfam" id="PF19515">
    <property type="entry name" value="DUF6048"/>
    <property type="match status" value="1"/>
</dbReference>
<feature type="signal peptide" evidence="1">
    <location>
        <begin position="1"/>
        <end position="25"/>
    </location>
</feature>
<name>A0ABW5X6C2_9FLAO</name>
<proteinExistence type="predicted"/>
<dbReference type="RefSeq" id="WP_251742939.1">
    <property type="nucleotide sequence ID" value="NZ_JBHUOJ010000024.1"/>
</dbReference>
<keyword evidence="3" id="KW-1185">Reference proteome</keyword>